<keyword evidence="6 11" id="KW-0648">Protein biosynthesis</keyword>
<evidence type="ECO:0000313" key="14">
    <source>
        <dbReference type="Proteomes" id="UP000009170"/>
    </source>
</evidence>
<evidence type="ECO:0000256" key="11">
    <source>
        <dbReference type="RuleBase" id="RU361234"/>
    </source>
</evidence>
<keyword evidence="4 11" id="KW-0067">ATP-binding</keyword>
<dbReference type="InterPro" id="IPR024107">
    <property type="entry name" value="Tyr-tRNA-ligase_bac_1"/>
</dbReference>
<dbReference type="InterPro" id="IPR001412">
    <property type="entry name" value="aa-tRNA-synth_I_CS"/>
</dbReference>
<dbReference type="CDD" id="cd00165">
    <property type="entry name" value="S4"/>
    <property type="match status" value="1"/>
</dbReference>
<evidence type="ECO:0000256" key="4">
    <source>
        <dbReference type="ARBA" id="ARBA00022840"/>
    </source>
</evidence>
<proteinExistence type="inferred from homology"/>
<reference evidence="13 14" key="2">
    <citation type="journal article" date="2014" name="BMC Genomics">
        <title>An improved genome of the model marine alga Ostreococcus tauri unfolds by assessing Illumina de novo assemblies.</title>
        <authorList>
            <person name="Blanc-Mathieu R."/>
            <person name="Verhelst B."/>
            <person name="Derelle E."/>
            <person name="Rombauts S."/>
            <person name="Bouget F.Y."/>
            <person name="Carre I."/>
            <person name="Chateau A."/>
            <person name="Eyre-Walker A."/>
            <person name="Grimsley N."/>
            <person name="Moreau H."/>
            <person name="Piegu B."/>
            <person name="Rivals E."/>
            <person name="Schackwitz W."/>
            <person name="Van de Peer Y."/>
            <person name="Piganeau G."/>
        </authorList>
    </citation>
    <scope>NUCLEOTIDE SEQUENCE [LARGE SCALE GENOMIC DNA]</scope>
    <source>
        <strain evidence="14">OTTH 0595 / CCAP 157/2 / RCC745</strain>
    </source>
</reference>
<accession>Q01EE8</accession>
<evidence type="ECO:0000256" key="9">
    <source>
        <dbReference type="ARBA" id="ARBA00048248"/>
    </source>
</evidence>
<dbReference type="Proteomes" id="UP000009170">
    <property type="component" value="Unassembled WGS sequence"/>
</dbReference>
<evidence type="ECO:0000313" key="13">
    <source>
        <dbReference type="EMBL" id="CAL52305.2"/>
    </source>
</evidence>
<dbReference type="GO" id="GO:0009791">
    <property type="term" value="P:post-embryonic development"/>
    <property type="evidence" value="ECO:0007669"/>
    <property type="project" value="UniProtKB-ARBA"/>
</dbReference>
<dbReference type="PANTHER" id="PTHR11766:SF0">
    <property type="entry name" value="TYROSINE--TRNA LIGASE, MITOCHONDRIAL"/>
    <property type="match status" value="1"/>
</dbReference>
<gene>
    <name evidence="13" type="ORF">OT_ostta02g02270</name>
</gene>
<dbReference type="KEGG" id="ota:OT_ostta02g02270"/>
<keyword evidence="7 11" id="KW-0030">Aminoacyl-tRNA synthetase</keyword>
<dbReference type="InterPro" id="IPR002307">
    <property type="entry name" value="Tyr-tRNA-ligase"/>
</dbReference>
<dbReference type="SUPFAM" id="SSF55174">
    <property type="entry name" value="Alpha-L RNA-binding motif"/>
    <property type="match status" value="1"/>
</dbReference>
<name>Q01EE8_OSTTA</name>
<dbReference type="GO" id="GO:0005524">
    <property type="term" value="F:ATP binding"/>
    <property type="evidence" value="ECO:0007669"/>
    <property type="project" value="UniProtKB-KW"/>
</dbReference>
<dbReference type="NCBIfam" id="TIGR00234">
    <property type="entry name" value="tyrS"/>
    <property type="match status" value="1"/>
</dbReference>
<feature type="domain" description="Tyrosine--tRNA ligase SYY-like C-terminal" evidence="12">
    <location>
        <begin position="402"/>
        <end position="481"/>
    </location>
</feature>
<keyword evidence="14" id="KW-1185">Reference proteome</keyword>
<dbReference type="RefSeq" id="XP_003075033.1">
    <property type="nucleotide sequence ID" value="XM_003074985.1"/>
</dbReference>
<reference evidence="14" key="1">
    <citation type="journal article" date="2006" name="Proc. Natl. Acad. Sci. U.S.A.">
        <title>Genome analysis of the smallest free-living eukaryote Ostreococcus tauri unveils many unique features.</title>
        <authorList>
            <person name="Derelle E."/>
            <person name="Ferraz C."/>
            <person name="Rombauts S."/>
            <person name="Rouze P."/>
            <person name="Worden A.Z."/>
            <person name="Robbens S."/>
            <person name="Partensky F."/>
            <person name="Degroeve S."/>
            <person name="Echeynie S."/>
            <person name="Cooke R."/>
            <person name="Saeys Y."/>
            <person name="Wuyts J."/>
            <person name="Jabbari K."/>
            <person name="Bowler C."/>
            <person name="Panaud O."/>
            <person name="Piegu B."/>
            <person name="Ball S.G."/>
            <person name="Ral J.-P."/>
            <person name="Bouget F.-Y."/>
            <person name="Piganeau G."/>
            <person name="De Baets B."/>
            <person name="Picard A."/>
            <person name="Delseny M."/>
            <person name="Demaille J."/>
            <person name="Van de Peer Y."/>
            <person name="Moreau H."/>
        </authorList>
    </citation>
    <scope>NUCLEOTIDE SEQUENCE [LARGE SCALE GENOMIC DNA]</scope>
    <source>
        <strain evidence="14">OTTH 0595 / CCAP 157/2 / RCC745</strain>
    </source>
</reference>
<dbReference type="CDD" id="cd00805">
    <property type="entry name" value="TyrRS_core"/>
    <property type="match status" value="1"/>
</dbReference>
<dbReference type="Gene3D" id="3.40.50.620">
    <property type="entry name" value="HUPs"/>
    <property type="match status" value="1"/>
</dbReference>
<organism evidence="13 14">
    <name type="scientific">Ostreococcus tauri</name>
    <name type="common">Marine green alga</name>
    <dbReference type="NCBI Taxonomy" id="70448"/>
    <lineage>
        <taxon>Eukaryota</taxon>
        <taxon>Viridiplantae</taxon>
        <taxon>Chlorophyta</taxon>
        <taxon>Mamiellophyceae</taxon>
        <taxon>Mamiellales</taxon>
        <taxon>Bathycoccaceae</taxon>
        <taxon>Ostreococcus</taxon>
    </lineage>
</organism>
<dbReference type="PROSITE" id="PS50889">
    <property type="entry name" value="S4"/>
    <property type="match status" value="1"/>
</dbReference>
<evidence type="ECO:0000256" key="2">
    <source>
        <dbReference type="ARBA" id="ARBA00022598"/>
    </source>
</evidence>
<dbReference type="Pfam" id="PF00579">
    <property type="entry name" value="tRNA-synt_1b"/>
    <property type="match status" value="1"/>
</dbReference>
<protein>
    <recommendedName>
        <fullName evidence="1 11">Tyrosine--tRNA ligase</fullName>
        <ecNumber evidence="1 11">6.1.1.1</ecNumber>
    </recommendedName>
    <alternativeName>
        <fullName evidence="8 11">Tyrosyl-tRNA synthetase</fullName>
    </alternativeName>
</protein>
<dbReference type="FunCoup" id="Q01EE8">
    <property type="interactions" value="1797"/>
</dbReference>
<dbReference type="GO" id="GO:0048608">
    <property type="term" value="P:reproductive structure development"/>
    <property type="evidence" value="ECO:0007669"/>
    <property type="project" value="UniProtKB-ARBA"/>
</dbReference>
<dbReference type="EC" id="6.1.1.1" evidence="1 11"/>
<dbReference type="PRINTS" id="PR01040">
    <property type="entry name" value="TRNASYNTHTYR"/>
</dbReference>
<evidence type="ECO:0000256" key="7">
    <source>
        <dbReference type="ARBA" id="ARBA00023146"/>
    </source>
</evidence>
<dbReference type="OrthoDB" id="337870at2759"/>
<dbReference type="GO" id="GO:0005739">
    <property type="term" value="C:mitochondrion"/>
    <property type="evidence" value="ECO:0007669"/>
    <property type="project" value="TreeGrafter"/>
</dbReference>
<evidence type="ECO:0000259" key="12">
    <source>
        <dbReference type="Pfam" id="PF22421"/>
    </source>
</evidence>
<dbReference type="PROSITE" id="PS00178">
    <property type="entry name" value="AA_TRNA_LIGASE_I"/>
    <property type="match status" value="1"/>
</dbReference>
<dbReference type="SUPFAM" id="SSF52374">
    <property type="entry name" value="Nucleotidylyl transferase"/>
    <property type="match status" value="1"/>
</dbReference>
<dbReference type="Gene3D" id="1.10.240.10">
    <property type="entry name" value="Tyrosyl-Transfer RNA Synthetase"/>
    <property type="match status" value="1"/>
</dbReference>
<keyword evidence="3 11" id="KW-0547">Nucleotide-binding</keyword>
<dbReference type="InParanoid" id="Q01EE8"/>
<dbReference type="GO" id="GO:0006437">
    <property type="term" value="P:tyrosyl-tRNA aminoacylation"/>
    <property type="evidence" value="ECO:0007669"/>
    <property type="project" value="InterPro"/>
</dbReference>
<dbReference type="GeneID" id="9832630"/>
<comment type="caution">
    <text evidence="13">The sequence shown here is derived from an EMBL/GenBank/DDBJ whole genome shotgun (WGS) entry which is preliminary data.</text>
</comment>
<dbReference type="FunFam" id="1.10.240.10:FF:000001">
    <property type="entry name" value="Tyrosine--tRNA ligase"/>
    <property type="match status" value="1"/>
</dbReference>
<dbReference type="PANTHER" id="PTHR11766">
    <property type="entry name" value="TYROSYL-TRNA SYNTHETASE"/>
    <property type="match status" value="1"/>
</dbReference>
<evidence type="ECO:0000256" key="1">
    <source>
        <dbReference type="ARBA" id="ARBA00013160"/>
    </source>
</evidence>
<dbReference type="EMBL" id="CAID01000002">
    <property type="protein sequence ID" value="CAL52305.2"/>
    <property type="molecule type" value="Genomic_DNA"/>
</dbReference>
<dbReference type="InterPro" id="IPR014729">
    <property type="entry name" value="Rossmann-like_a/b/a_fold"/>
</dbReference>
<dbReference type="HAMAP" id="MF_02006">
    <property type="entry name" value="Tyr_tRNA_synth_type1"/>
    <property type="match status" value="1"/>
</dbReference>
<evidence type="ECO:0000256" key="6">
    <source>
        <dbReference type="ARBA" id="ARBA00022917"/>
    </source>
</evidence>
<dbReference type="STRING" id="70448.Q01EE8"/>
<keyword evidence="5 10" id="KW-0694">RNA-binding</keyword>
<dbReference type="AlphaFoldDB" id="Q01EE8"/>
<dbReference type="InterPro" id="IPR002305">
    <property type="entry name" value="aa-tRNA-synth_Ic"/>
</dbReference>
<comment type="catalytic activity">
    <reaction evidence="9 11">
        <text>tRNA(Tyr) + L-tyrosine + ATP = L-tyrosyl-tRNA(Tyr) + AMP + diphosphate + H(+)</text>
        <dbReference type="Rhea" id="RHEA:10220"/>
        <dbReference type="Rhea" id="RHEA-COMP:9706"/>
        <dbReference type="Rhea" id="RHEA-COMP:9707"/>
        <dbReference type="ChEBI" id="CHEBI:15378"/>
        <dbReference type="ChEBI" id="CHEBI:30616"/>
        <dbReference type="ChEBI" id="CHEBI:33019"/>
        <dbReference type="ChEBI" id="CHEBI:58315"/>
        <dbReference type="ChEBI" id="CHEBI:78442"/>
        <dbReference type="ChEBI" id="CHEBI:78536"/>
        <dbReference type="ChEBI" id="CHEBI:456215"/>
        <dbReference type="EC" id="6.1.1.1"/>
    </reaction>
</comment>
<keyword evidence="2 11" id="KW-0436">Ligase</keyword>
<dbReference type="GO" id="GO:0004831">
    <property type="term" value="F:tyrosine-tRNA ligase activity"/>
    <property type="evidence" value="ECO:0007669"/>
    <property type="project" value="UniProtKB-EC"/>
</dbReference>
<evidence type="ECO:0000256" key="5">
    <source>
        <dbReference type="ARBA" id="ARBA00022884"/>
    </source>
</evidence>
<dbReference type="OMA" id="YMMAKDS"/>
<dbReference type="GO" id="GO:0003723">
    <property type="term" value="F:RNA binding"/>
    <property type="evidence" value="ECO:0007669"/>
    <property type="project" value="UniProtKB-KW"/>
</dbReference>
<sequence>MSVLSTSVCSRVCRTVSKNNLISKRLLSRSNSFIHNSGQVTRSQRLRVQERLGACNSSASDEDLITTLKARGLFDSCTDETSLAEALQKPLKVYCGFDPTADSLHLGNLLGIVVLSWFQRKGHRPIILVGGATGRVGDPSGKSQERPLLDEATLSTNVAAISNSVLRILTRAASNPAVVVLDNYDWFRNITLLDFLRDVGKYARLGNMLSKDSVKSRLDGGVGLSFTEFSYQLLQGYDFMHLFRNECVSVQIGGSDQWGNITAGTELVRRVLREEGAYGLTFPLLLKSDGTKFGKSASGAIWLSKEKLSPYHFYQYLLNTADGDVIRLLRMLTFLSLDEIASIEGSMAEAGYIPNTAQQILAAEVTRFVHGQDGLDEAIRATESLRPGTETVLDAAALELASDTIPSVAISRVAVVDNLVTDVVVVSGLLESKGAAKRMLRNGGIRVNNNKVTDETRTIVEGDIIGDNMLLLAAGKKNKLLIRLDERE</sequence>
<dbReference type="Gene3D" id="3.10.290.10">
    <property type="entry name" value="RNA-binding S4 domain"/>
    <property type="match status" value="1"/>
</dbReference>
<comment type="similarity">
    <text evidence="11">Belongs to the class-I aminoacyl-tRNA synthetase family.</text>
</comment>
<dbReference type="Pfam" id="PF22421">
    <property type="entry name" value="SYY_C-terminal"/>
    <property type="match status" value="1"/>
</dbReference>
<dbReference type="InterPro" id="IPR054608">
    <property type="entry name" value="SYY-like_C"/>
</dbReference>
<evidence type="ECO:0000256" key="10">
    <source>
        <dbReference type="PROSITE-ProRule" id="PRU00182"/>
    </source>
</evidence>
<evidence type="ECO:0000256" key="8">
    <source>
        <dbReference type="ARBA" id="ARBA00033323"/>
    </source>
</evidence>
<evidence type="ECO:0000256" key="3">
    <source>
        <dbReference type="ARBA" id="ARBA00022741"/>
    </source>
</evidence>
<dbReference type="GO" id="GO:0009570">
    <property type="term" value="C:chloroplast stroma"/>
    <property type="evidence" value="ECO:0007669"/>
    <property type="project" value="TreeGrafter"/>
</dbReference>
<dbReference type="InterPro" id="IPR024088">
    <property type="entry name" value="Tyr-tRNA-ligase_bac-type"/>
</dbReference>
<dbReference type="GO" id="GO:0005829">
    <property type="term" value="C:cytosol"/>
    <property type="evidence" value="ECO:0007669"/>
    <property type="project" value="TreeGrafter"/>
</dbReference>
<dbReference type="InterPro" id="IPR036986">
    <property type="entry name" value="S4_RNA-bd_sf"/>
</dbReference>